<name>A0A2N7KHQ7_9VIBR</name>
<dbReference type="AlphaFoldDB" id="A0A2N7KHQ7"/>
<evidence type="ECO:0000313" key="1">
    <source>
        <dbReference type="EMBL" id="PMM75443.1"/>
    </source>
</evidence>
<accession>A0A2N7KHQ7</accession>
<dbReference type="OrthoDB" id="5903079at2"/>
<reference evidence="2" key="1">
    <citation type="submission" date="2016-07" db="EMBL/GenBank/DDBJ databases">
        <title>Nontailed viruses are major unrecognized killers of bacteria in the ocean.</title>
        <authorList>
            <person name="Kauffman K."/>
            <person name="Hussain F."/>
            <person name="Yang J."/>
            <person name="Arevalo P."/>
            <person name="Brown J."/>
            <person name="Cutler M."/>
            <person name="Kelly L."/>
            <person name="Polz M.F."/>
        </authorList>
    </citation>
    <scope>NUCLEOTIDE SEQUENCE [LARGE SCALE GENOMIC DNA]</scope>
    <source>
        <strain evidence="2">10N.261.46.F8</strain>
    </source>
</reference>
<dbReference type="EMBL" id="MCZK01000042">
    <property type="protein sequence ID" value="PMM75443.1"/>
    <property type="molecule type" value="Genomic_DNA"/>
</dbReference>
<proteinExistence type="predicted"/>
<evidence type="ECO:0008006" key="3">
    <source>
        <dbReference type="Google" id="ProtNLM"/>
    </source>
</evidence>
<organism evidence="1 2">
    <name type="scientific">Vibrio lentus</name>
    <dbReference type="NCBI Taxonomy" id="136468"/>
    <lineage>
        <taxon>Bacteria</taxon>
        <taxon>Pseudomonadati</taxon>
        <taxon>Pseudomonadota</taxon>
        <taxon>Gammaproteobacteria</taxon>
        <taxon>Vibrionales</taxon>
        <taxon>Vibrionaceae</taxon>
        <taxon>Vibrio</taxon>
    </lineage>
</organism>
<dbReference type="Proteomes" id="UP000235406">
    <property type="component" value="Unassembled WGS sequence"/>
</dbReference>
<comment type="caution">
    <text evidence="1">The sequence shown here is derived from an EMBL/GenBank/DDBJ whole genome shotgun (WGS) entry which is preliminary data.</text>
</comment>
<protein>
    <recommendedName>
        <fullName evidence="3">DUF1566 domain-containing protein</fullName>
    </recommendedName>
</protein>
<sequence length="782" mass="85579">MYLFNSDLLKRNSTLNVFTSVSLAVLLAGCGGESNSDGEQGVIASPTESASISAQDIQDNSLVEQSFTIDLTEHVHTSNNQDFVVTNARSLSGDSCQVQGISEGSFNVYSSDVNDCLFEYEVTTSARTSMATSYARVAMGQNYSSTTLPRITASTIESQVVVVDLDSELGSSLPSDDFALQDSVISLGSGTARVSGEHQIEFTPTEKGQTEVYYSYQNGESIQQGSLSIATSEDTYNTAPTVEDFAFSELALLGENIVVDVASYISDVDLDDVQLVGVQDFNSTTSLYDPANISNTKFEFSSTQPGPHDVAYTVSDHMGGYTTGLARIEVEPDFSLIQDWEDIVTHDPVISSDIRFFAPMTKVYADYVNAPYTGTYVENGTQGLKDAEVVTQTLSQARQYCKVRGGRLPLQRELETLITNETSAFTNHNWPSSKKYWTAENVSETNAATVHLNDGSIGNQSKIVGMYTTCVDLSNPSVSDFSSVVELISASGNEYKYQIAVTHPDGGMGVFQDIELEAMDENGVFDSGLSSEHLTLNESGLAQVSYFDTAFNKSVISLKVSSINELYPFLPDEGASSLDTKEPTKWNHVDIRYGLSLPEIGENGLPVLFSYNSPDGMGSSSVYKESFDGNDFIMSLHIRNLGNVTHGATSFFIQQQGNMPNTSWYDVTRSQPGAPLTNDTFNIVTHFFKNEFNFYLGFNNFTGATNADVQYVDRYLWFQKKGERLYHYSSSTAVRPAEPDFVVPFDWGAIDPNKPYWVGAGGSTNYEDVEAYVVTANFAAYL</sequence>
<gene>
    <name evidence="1" type="ORF">BCT49_23280</name>
</gene>
<evidence type="ECO:0000313" key="2">
    <source>
        <dbReference type="Proteomes" id="UP000235406"/>
    </source>
</evidence>